<dbReference type="AlphaFoldDB" id="A0AA40B900"/>
<name>A0AA40B900_9PEZI</name>
<evidence type="ECO:0000313" key="2">
    <source>
        <dbReference type="Proteomes" id="UP001172102"/>
    </source>
</evidence>
<organism evidence="1 2">
    <name type="scientific">Lasiosphaeris hirsuta</name>
    <dbReference type="NCBI Taxonomy" id="260670"/>
    <lineage>
        <taxon>Eukaryota</taxon>
        <taxon>Fungi</taxon>
        <taxon>Dikarya</taxon>
        <taxon>Ascomycota</taxon>
        <taxon>Pezizomycotina</taxon>
        <taxon>Sordariomycetes</taxon>
        <taxon>Sordariomycetidae</taxon>
        <taxon>Sordariales</taxon>
        <taxon>Lasiosphaeriaceae</taxon>
        <taxon>Lasiosphaeris</taxon>
    </lineage>
</organism>
<dbReference type="Proteomes" id="UP001172102">
    <property type="component" value="Unassembled WGS sequence"/>
</dbReference>
<sequence>MAEATNTEVENPHLQIAVTFVEDKFEESPPLPDSKTAQFQRLALALQEYAPLEFGIAVGPETSENDWDELFNRVNGAEAKAHKTDNSPEAIFNKVACKIGENREVIDP</sequence>
<comment type="caution">
    <text evidence="1">The sequence shown here is derived from an EMBL/GenBank/DDBJ whole genome shotgun (WGS) entry which is preliminary data.</text>
</comment>
<reference evidence="1" key="1">
    <citation type="submission" date="2023-06" db="EMBL/GenBank/DDBJ databases">
        <title>Genome-scale phylogeny and comparative genomics of the fungal order Sordariales.</title>
        <authorList>
            <consortium name="Lawrence Berkeley National Laboratory"/>
            <person name="Hensen N."/>
            <person name="Bonometti L."/>
            <person name="Westerberg I."/>
            <person name="Brannstrom I.O."/>
            <person name="Guillou S."/>
            <person name="Cros-Aarteil S."/>
            <person name="Calhoun S."/>
            <person name="Haridas S."/>
            <person name="Kuo A."/>
            <person name="Mondo S."/>
            <person name="Pangilinan J."/>
            <person name="Riley R."/>
            <person name="Labutti K."/>
            <person name="Andreopoulos B."/>
            <person name="Lipzen A."/>
            <person name="Chen C."/>
            <person name="Yanf M."/>
            <person name="Daum C."/>
            <person name="Ng V."/>
            <person name="Clum A."/>
            <person name="Steindorff A."/>
            <person name="Ohm R."/>
            <person name="Martin F."/>
            <person name="Silar P."/>
            <person name="Natvig D."/>
            <person name="Lalanne C."/>
            <person name="Gautier V."/>
            <person name="Ament-Velasquez S.L."/>
            <person name="Kruys A."/>
            <person name="Hutchinson M.I."/>
            <person name="Powell A.J."/>
            <person name="Barry K."/>
            <person name="Miller A.N."/>
            <person name="Grigoriev I.V."/>
            <person name="Debuchy R."/>
            <person name="Gladieux P."/>
            <person name="Thoren M.H."/>
            <person name="Johannesson H."/>
        </authorList>
    </citation>
    <scope>NUCLEOTIDE SEQUENCE</scope>
    <source>
        <strain evidence="1">SMH4607-1</strain>
    </source>
</reference>
<dbReference type="EMBL" id="JAUKUA010000001">
    <property type="protein sequence ID" value="KAK0729850.1"/>
    <property type="molecule type" value="Genomic_DNA"/>
</dbReference>
<gene>
    <name evidence="1" type="ORF">B0H67DRAFT_638421</name>
</gene>
<accession>A0AA40B900</accession>
<evidence type="ECO:0000313" key="1">
    <source>
        <dbReference type="EMBL" id="KAK0729850.1"/>
    </source>
</evidence>
<proteinExistence type="predicted"/>
<keyword evidence="2" id="KW-1185">Reference proteome</keyword>
<protein>
    <submittedName>
        <fullName evidence="1">Uncharacterized protein</fullName>
    </submittedName>
</protein>